<dbReference type="Proteomes" id="UP000177982">
    <property type="component" value="Unassembled WGS sequence"/>
</dbReference>
<dbReference type="EMBL" id="MHQO01000046">
    <property type="protein sequence ID" value="OHA05677.1"/>
    <property type="molecule type" value="Genomic_DNA"/>
</dbReference>
<evidence type="ECO:0000313" key="2">
    <source>
        <dbReference type="Proteomes" id="UP000177982"/>
    </source>
</evidence>
<evidence type="ECO:0000313" key="1">
    <source>
        <dbReference type="EMBL" id="OHA05677.1"/>
    </source>
</evidence>
<protein>
    <submittedName>
        <fullName evidence="1">Uncharacterized protein</fullName>
    </submittedName>
</protein>
<organism evidence="1 2">
    <name type="scientific">Candidatus Sungbacteria bacterium RIFCSPLOWO2_01_FULL_47_10</name>
    <dbReference type="NCBI Taxonomy" id="1802276"/>
    <lineage>
        <taxon>Bacteria</taxon>
        <taxon>Candidatus Sungiibacteriota</taxon>
    </lineage>
</organism>
<reference evidence="1 2" key="1">
    <citation type="journal article" date="2016" name="Nat. Commun.">
        <title>Thousands of microbial genomes shed light on interconnected biogeochemical processes in an aquifer system.</title>
        <authorList>
            <person name="Anantharaman K."/>
            <person name="Brown C.T."/>
            <person name="Hug L.A."/>
            <person name="Sharon I."/>
            <person name="Castelle C.J."/>
            <person name="Probst A.J."/>
            <person name="Thomas B.C."/>
            <person name="Singh A."/>
            <person name="Wilkins M.J."/>
            <person name="Karaoz U."/>
            <person name="Brodie E.L."/>
            <person name="Williams K.H."/>
            <person name="Hubbard S.S."/>
            <person name="Banfield J.F."/>
        </authorList>
    </citation>
    <scope>NUCLEOTIDE SEQUENCE [LARGE SCALE GENOMIC DNA]</scope>
</reference>
<proteinExistence type="predicted"/>
<sequence length="234" mass="27825">MLECFFLNDFMEQGAHMENHDKGPSRFQIVDVEGKYDFLKPPPLRENVIVHYLQPGFGNEKFHRFMLLRVIDGLRYIFTLWENPGENYYGINFKTEEYEYAITHLSQGGRKKLTDTLSAFLDSVRSRADVSVDGIEFLPADTNFSSHEVDTCINAILALPKNPFSREEIKEQYKGRDIFELYKTFARKNFPIKKDEFRNALRSRRRFFQRMISKDLPELELDDKFSDRYRFKKK</sequence>
<comment type="caution">
    <text evidence="1">The sequence shown here is derived from an EMBL/GenBank/DDBJ whole genome shotgun (WGS) entry which is preliminary data.</text>
</comment>
<gene>
    <name evidence="1" type="ORF">A2934_01760</name>
</gene>
<dbReference type="AlphaFoldDB" id="A0A1G2L1U8"/>
<name>A0A1G2L1U8_9BACT</name>
<accession>A0A1G2L1U8</accession>